<dbReference type="AlphaFoldDB" id="A0A1F5X1L3"/>
<comment type="caution">
    <text evidence="1">The sequence shown here is derived from an EMBL/GenBank/DDBJ whole genome shotgun (WGS) entry which is preliminary data.</text>
</comment>
<protein>
    <submittedName>
        <fullName evidence="1">Uncharacterized protein</fullName>
    </submittedName>
</protein>
<name>A0A1F5X1L3_9BACT</name>
<dbReference type="STRING" id="1798351.A2930_04040"/>
<accession>A0A1F5X1L3</accession>
<dbReference type="EMBL" id="MFID01000006">
    <property type="protein sequence ID" value="OGF81740.1"/>
    <property type="molecule type" value="Genomic_DNA"/>
</dbReference>
<dbReference type="Proteomes" id="UP000178114">
    <property type="component" value="Unassembled WGS sequence"/>
</dbReference>
<sequence length="137" mass="15686">MRENTEEKTPYQKYQESGGIFNEGDYENSLEKSFVMLPPERSLNKQAELQAQEMANFAGLNGPIDRAIRLYGILRTDTNPDKKEYHHTKMSDQSLFAESLRMTNNALSLNKFIEAYHKPGIHCPICLKVPTSGEECR</sequence>
<organism evidence="1 2">
    <name type="scientific">Candidatus Giovannonibacteria bacterium RIFCSPLOWO2_01_FULL_45_34</name>
    <dbReference type="NCBI Taxonomy" id="1798351"/>
    <lineage>
        <taxon>Bacteria</taxon>
        <taxon>Candidatus Giovannoniibacteriota</taxon>
    </lineage>
</organism>
<evidence type="ECO:0000313" key="2">
    <source>
        <dbReference type="Proteomes" id="UP000178114"/>
    </source>
</evidence>
<gene>
    <name evidence="1" type="ORF">A2930_04040</name>
</gene>
<reference evidence="1 2" key="1">
    <citation type="journal article" date="2016" name="Nat. Commun.">
        <title>Thousands of microbial genomes shed light on interconnected biogeochemical processes in an aquifer system.</title>
        <authorList>
            <person name="Anantharaman K."/>
            <person name="Brown C.T."/>
            <person name="Hug L.A."/>
            <person name="Sharon I."/>
            <person name="Castelle C.J."/>
            <person name="Probst A.J."/>
            <person name="Thomas B.C."/>
            <person name="Singh A."/>
            <person name="Wilkins M.J."/>
            <person name="Karaoz U."/>
            <person name="Brodie E.L."/>
            <person name="Williams K.H."/>
            <person name="Hubbard S.S."/>
            <person name="Banfield J.F."/>
        </authorList>
    </citation>
    <scope>NUCLEOTIDE SEQUENCE [LARGE SCALE GENOMIC DNA]</scope>
</reference>
<evidence type="ECO:0000313" key="1">
    <source>
        <dbReference type="EMBL" id="OGF81740.1"/>
    </source>
</evidence>
<proteinExistence type="predicted"/>